<dbReference type="NCBIfam" id="NF038228">
    <property type="entry name" value="IcmH_DotU_IVB"/>
    <property type="match status" value="1"/>
</dbReference>
<evidence type="ECO:0000313" key="5">
    <source>
        <dbReference type="EMBL" id="SMP15620.1"/>
    </source>
</evidence>
<keyword evidence="1 3" id="KW-0472">Membrane</keyword>
<evidence type="ECO:0000256" key="2">
    <source>
        <dbReference type="SAM" id="MobiDB-lite"/>
    </source>
</evidence>
<feature type="compositionally biased region" description="Low complexity" evidence="2">
    <location>
        <begin position="119"/>
        <end position="137"/>
    </location>
</feature>
<dbReference type="InterPro" id="IPR038522">
    <property type="entry name" value="T4/T6SS_DotU_sf"/>
</dbReference>
<dbReference type="InterPro" id="IPR017732">
    <property type="entry name" value="T4/T6SS_DotU"/>
</dbReference>
<dbReference type="InterPro" id="IPR006665">
    <property type="entry name" value="OmpA-like"/>
</dbReference>
<keyword evidence="3" id="KW-0812">Transmembrane</keyword>
<dbReference type="CDD" id="cd07185">
    <property type="entry name" value="OmpA_C-like"/>
    <property type="match status" value="1"/>
</dbReference>
<dbReference type="RefSeq" id="WP_155194619.1">
    <property type="nucleotide sequence ID" value="NZ_BAAAEA010000003.1"/>
</dbReference>
<feature type="region of interest" description="Disordered" evidence="2">
    <location>
        <begin position="1"/>
        <end position="138"/>
    </location>
</feature>
<dbReference type="Proteomes" id="UP001157914">
    <property type="component" value="Unassembled WGS sequence"/>
</dbReference>
<feature type="region of interest" description="Disordered" evidence="2">
    <location>
        <begin position="378"/>
        <end position="398"/>
    </location>
</feature>
<dbReference type="EMBL" id="FXTT01000002">
    <property type="protein sequence ID" value="SMP15620.1"/>
    <property type="molecule type" value="Genomic_DNA"/>
</dbReference>
<keyword evidence="6" id="KW-1185">Reference proteome</keyword>
<feature type="compositionally biased region" description="Pro residues" evidence="2">
    <location>
        <begin position="38"/>
        <end position="47"/>
    </location>
</feature>
<feature type="compositionally biased region" description="Pro residues" evidence="2">
    <location>
        <begin position="53"/>
        <end position="65"/>
    </location>
</feature>
<dbReference type="InterPro" id="IPR036737">
    <property type="entry name" value="OmpA-like_sf"/>
</dbReference>
<dbReference type="Gene3D" id="3.30.1330.60">
    <property type="entry name" value="OmpA-like domain"/>
    <property type="match status" value="1"/>
</dbReference>
<gene>
    <name evidence="5" type="ORF">SAMN06265374_1615</name>
</gene>
<dbReference type="Pfam" id="PF09850">
    <property type="entry name" value="DotU"/>
    <property type="match status" value="1"/>
</dbReference>
<feature type="domain" description="OmpA-like" evidence="4">
    <location>
        <begin position="415"/>
        <end position="536"/>
    </location>
</feature>
<feature type="compositionally biased region" description="Low complexity" evidence="2">
    <location>
        <begin position="66"/>
        <end position="76"/>
    </location>
</feature>
<comment type="caution">
    <text evidence="5">The sequence shown here is derived from an EMBL/GenBank/DDBJ whole genome shotgun (WGS) entry which is preliminary data.</text>
</comment>
<dbReference type="Gene3D" id="1.25.40.590">
    <property type="entry name" value="Type IV / VI secretion system, DotU"/>
    <property type="match status" value="1"/>
</dbReference>
<feature type="compositionally biased region" description="Pro residues" evidence="2">
    <location>
        <begin position="104"/>
        <end position="118"/>
    </location>
</feature>
<feature type="compositionally biased region" description="Pro residues" evidence="2">
    <location>
        <begin position="384"/>
        <end position="395"/>
    </location>
</feature>
<sequence length="547" mass="58773">MADNDDPFGVSKRQGKTIVKPNPGGRWSERPDGGQQPPQAPPQPPMPQQGRPPVAPAAPHQPPPQGQGRPADPWQGQGQGQDPYAPTPAGYEYGQQQAPDLHRPPPAAQPGPGQPPQAAPQSGPQGQPLPGQGQLASTPDLNQISVANRNPISRAAAPLLLLLGRLHLTMTDAQFDALMGDVYNAIKRFEQDLRNTGISDDQIRSAAYALCATSDDIVQNLPSAGRHQWTQYSMLTQFFGQATGGVEFFQLLEKAKQDPGRNYGVLEVMHACLSLGFYGKYRAIQGGQQGLERERRDLHEILRRVRPRPGDDLSPHWRGLDLMQKRTGFSVPIWSVAAIAGAILLGGYVTLMLLLASGSEVVASRASALYPAGPVELAREGYQPKPPPPPPPPEDAPIDQVTKQLSGIEGLEIAQAGPAIMLRMRAQFDVAAATLRPEFQLLVEQVTQTLDGVDGEILVVGHTDSDPIRNNPRFPTNWHLSVERAKSVAGVMQGILQAPGRVQVEGRGADEPVAPNTSREGKALNRRVEVFLKPAGTDADVLAGNDG</sequence>
<feature type="transmembrane region" description="Helical" evidence="3">
    <location>
        <begin position="333"/>
        <end position="355"/>
    </location>
</feature>
<evidence type="ECO:0000256" key="1">
    <source>
        <dbReference type="PROSITE-ProRule" id="PRU00473"/>
    </source>
</evidence>
<dbReference type="PANTHER" id="PTHR38033:SF1">
    <property type="entry name" value="DOTU FAMILY TYPE IV_VI SECRETION SYSTEM PROTEIN"/>
    <property type="match status" value="1"/>
</dbReference>
<dbReference type="PROSITE" id="PS51123">
    <property type="entry name" value="OMPA_2"/>
    <property type="match status" value="1"/>
</dbReference>
<name>A0ABY1NQE7_9HYPH</name>
<organism evidence="5 6">
    <name type="scientific">Roseibium denhamense</name>
    <dbReference type="NCBI Taxonomy" id="76305"/>
    <lineage>
        <taxon>Bacteria</taxon>
        <taxon>Pseudomonadati</taxon>
        <taxon>Pseudomonadota</taxon>
        <taxon>Alphaproteobacteria</taxon>
        <taxon>Hyphomicrobiales</taxon>
        <taxon>Stappiaceae</taxon>
        <taxon>Roseibium</taxon>
    </lineage>
</organism>
<proteinExistence type="predicted"/>
<evidence type="ECO:0000256" key="3">
    <source>
        <dbReference type="SAM" id="Phobius"/>
    </source>
</evidence>
<reference evidence="5 6" key="1">
    <citation type="submission" date="2017-05" db="EMBL/GenBank/DDBJ databases">
        <authorList>
            <person name="Varghese N."/>
            <person name="Submissions S."/>
        </authorList>
    </citation>
    <scope>NUCLEOTIDE SEQUENCE [LARGE SCALE GENOMIC DNA]</scope>
    <source>
        <strain evidence="5 6">DSM 15949</strain>
    </source>
</reference>
<dbReference type="NCBIfam" id="TIGR03349">
    <property type="entry name" value="IV_VI_DotU"/>
    <property type="match status" value="1"/>
</dbReference>
<keyword evidence="3" id="KW-1133">Transmembrane helix</keyword>
<dbReference type="Pfam" id="PF00691">
    <property type="entry name" value="OmpA"/>
    <property type="match status" value="1"/>
</dbReference>
<accession>A0ABY1NQE7</accession>
<evidence type="ECO:0000259" key="4">
    <source>
        <dbReference type="PROSITE" id="PS51123"/>
    </source>
</evidence>
<dbReference type="SUPFAM" id="SSF103088">
    <property type="entry name" value="OmpA-like"/>
    <property type="match status" value="1"/>
</dbReference>
<evidence type="ECO:0000313" key="6">
    <source>
        <dbReference type="Proteomes" id="UP001157914"/>
    </source>
</evidence>
<protein>
    <submittedName>
        <fullName evidence="5">Type VI secretion system protein ImpK</fullName>
    </submittedName>
</protein>
<dbReference type="PANTHER" id="PTHR38033">
    <property type="entry name" value="MEMBRANE PROTEIN-RELATED"/>
    <property type="match status" value="1"/>
</dbReference>